<evidence type="ECO:0000256" key="7">
    <source>
        <dbReference type="ARBA" id="ARBA00023237"/>
    </source>
</evidence>
<keyword evidence="6 8" id="KW-0472">Membrane</keyword>
<dbReference type="InterPro" id="IPR008969">
    <property type="entry name" value="CarboxyPept-like_regulatory"/>
</dbReference>
<dbReference type="SUPFAM" id="SSF49464">
    <property type="entry name" value="Carboxypeptidase regulatory domain-like"/>
    <property type="match status" value="1"/>
</dbReference>
<dbReference type="Pfam" id="PF13715">
    <property type="entry name" value="CarbopepD_reg_2"/>
    <property type="match status" value="1"/>
</dbReference>
<dbReference type="Proteomes" id="UP001596023">
    <property type="component" value="Unassembled WGS sequence"/>
</dbReference>
<dbReference type="NCBIfam" id="TIGR04056">
    <property type="entry name" value="OMP_RagA_SusC"/>
    <property type="match status" value="1"/>
</dbReference>
<dbReference type="Gene3D" id="2.40.170.20">
    <property type="entry name" value="TonB-dependent receptor, beta-barrel domain"/>
    <property type="match status" value="1"/>
</dbReference>
<evidence type="ECO:0000313" key="13">
    <source>
        <dbReference type="Proteomes" id="UP001596023"/>
    </source>
</evidence>
<keyword evidence="2 8" id="KW-0813">Transport</keyword>
<protein>
    <submittedName>
        <fullName evidence="12">SusC/RagA family TonB-linked outer membrane protein</fullName>
    </submittedName>
</protein>
<evidence type="ECO:0000259" key="11">
    <source>
        <dbReference type="Pfam" id="PF07715"/>
    </source>
</evidence>
<evidence type="ECO:0000256" key="1">
    <source>
        <dbReference type="ARBA" id="ARBA00004571"/>
    </source>
</evidence>
<name>A0ABV9KST6_9BACT</name>
<keyword evidence="13" id="KW-1185">Reference proteome</keyword>
<dbReference type="Pfam" id="PF07715">
    <property type="entry name" value="Plug"/>
    <property type="match status" value="1"/>
</dbReference>
<evidence type="ECO:0000256" key="4">
    <source>
        <dbReference type="ARBA" id="ARBA00022692"/>
    </source>
</evidence>
<dbReference type="InterPro" id="IPR023997">
    <property type="entry name" value="TonB-dep_OMP_SusC/RagA_CS"/>
</dbReference>
<feature type="domain" description="TonB-dependent receptor-like beta-barrel" evidence="10">
    <location>
        <begin position="420"/>
        <end position="881"/>
    </location>
</feature>
<comment type="similarity">
    <text evidence="8 9">Belongs to the TonB-dependent receptor family.</text>
</comment>
<proteinExistence type="inferred from homology"/>
<dbReference type="InterPro" id="IPR037066">
    <property type="entry name" value="Plug_dom_sf"/>
</dbReference>
<evidence type="ECO:0000256" key="6">
    <source>
        <dbReference type="ARBA" id="ARBA00023136"/>
    </source>
</evidence>
<evidence type="ECO:0000256" key="3">
    <source>
        <dbReference type="ARBA" id="ARBA00022452"/>
    </source>
</evidence>
<accession>A0ABV9KST6</accession>
<dbReference type="SUPFAM" id="SSF56935">
    <property type="entry name" value="Porins"/>
    <property type="match status" value="1"/>
</dbReference>
<dbReference type="InterPro" id="IPR000531">
    <property type="entry name" value="Beta-barrel_TonB"/>
</dbReference>
<evidence type="ECO:0000256" key="5">
    <source>
        <dbReference type="ARBA" id="ARBA00023077"/>
    </source>
</evidence>
<evidence type="ECO:0000313" key="12">
    <source>
        <dbReference type="EMBL" id="MFC4673025.1"/>
    </source>
</evidence>
<dbReference type="InterPro" id="IPR039426">
    <property type="entry name" value="TonB-dep_rcpt-like"/>
</dbReference>
<evidence type="ECO:0000256" key="9">
    <source>
        <dbReference type="RuleBase" id="RU003357"/>
    </source>
</evidence>
<dbReference type="InterPro" id="IPR036942">
    <property type="entry name" value="Beta-barrel_TonB_sf"/>
</dbReference>
<dbReference type="Gene3D" id="2.170.130.10">
    <property type="entry name" value="TonB-dependent receptor, plug domain"/>
    <property type="match status" value="1"/>
</dbReference>
<dbReference type="Gene3D" id="2.60.40.1120">
    <property type="entry name" value="Carboxypeptidase-like, regulatory domain"/>
    <property type="match status" value="1"/>
</dbReference>
<dbReference type="RefSeq" id="WP_379994254.1">
    <property type="nucleotide sequence ID" value="NZ_JBHSGN010000043.1"/>
</dbReference>
<organism evidence="12 13">
    <name type="scientific">Dysgonomonas termitidis</name>
    <dbReference type="NCBI Taxonomy" id="1516126"/>
    <lineage>
        <taxon>Bacteria</taxon>
        <taxon>Pseudomonadati</taxon>
        <taxon>Bacteroidota</taxon>
        <taxon>Bacteroidia</taxon>
        <taxon>Bacteroidales</taxon>
        <taxon>Dysgonomonadaceae</taxon>
        <taxon>Dysgonomonas</taxon>
    </lineage>
</organism>
<keyword evidence="4 8" id="KW-0812">Transmembrane</keyword>
<feature type="domain" description="TonB-dependent receptor plug" evidence="11">
    <location>
        <begin position="114"/>
        <end position="236"/>
    </location>
</feature>
<dbReference type="NCBIfam" id="TIGR04057">
    <property type="entry name" value="SusC_RagA_signa"/>
    <property type="match status" value="1"/>
</dbReference>
<keyword evidence="7 8" id="KW-0998">Cell outer membrane</keyword>
<keyword evidence="5 9" id="KW-0798">TonB box</keyword>
<evidence type="ECO:0000256" key="8">
    <source>
        <dbReference type="PROSITE-ProRule" id="PRU01360"/>
    </source>
</evidence>
<comment type="caution">
    <text evidence="12">The sequence shown here is derived from an EMBL/GenBank/DDBJ whole genome shotgun (WGS) entry which is preliminary data.</text>
</comment>
<gene>
    <name evidence="12" type="ORF">ACFO6W_04915</name>
</gene>
<keyword evidence="3 8" id="KW-1134">Transmembrane beta strand</keyword>
<comment type="subcellular location">
    <subcellularLocation>
        <location evidence="1 8">Cell outer membrane</location>
        <topology evidence="1 8">Multi-pass membrane protein</topology>
    </subcellularLocation>
</comment>
<dbReference type="InterPro" id="IPR012910">
    <property type="entry name" value="Plug_dom"/>
</dbReference>
<evidence type="ECO:0000256" key="2">
    <source>
        <dbReference type="ARBA" id="ARBA00022448"/>
    </source>
</evidence>
<dbReference type="Pfam" id="PF00593">
    <property type="entry name" value="TonB_dep_Rec_b-barrel"/>
    <property type="match status" value="1"/>
</dbReference>
<dbReference type="PROSITE" id="PS52016">
    <property type="entry name" value="TONB_DEPENDENT_REC_3"/>
    <property type="match status" value="1"/>
</dbReference>
<sequence length="1052" mass="115749">MKKRLFLSMLYLWVGIGLLIAQTSRVSGVVTDDNKEPIVGASVLIQGTTIGVLTDIDGKFTISDVPATAKFLKVSFVGMKTAEVAIKSNLVIVLNANSEMLDEVMVVAYGTAKKSSYAGSASLVKSDAIQDLPNTSFENALNGKVAGLQITNSSGQAGSAPSIRIRGNGSMNASNEPLYVIDGVPVVSGNIGQMSSYTYSTNNIMNSLNPEDIESISVLKDAAASSLYGSRAANGVILITTKKGKEGKPVVSLKASMGYTPSWATDNYEIASTQEQVNMLYTVFHDYSTAGKSQTDAEANTYALSQLNKKFNKHGYSFTTTGTGAYQDVTISDYDNSGRAGKYYDWEDAYFRTAVYQTYDLAVSGATPATNYYTSFSYTKDEGRLKVNSFDRLSGRVNLSQKVGKFFELGTNVNVARTSQSGYNDTRSTGLNYFMQTRNLLWGLYWPTDYKTGDVWTTRYGSYAQNGTYYDKEWENESINTRLSASETVTLHLFPGLDVRSIFSYDNTAVKDHIYYSANHFNGSATNGTVTEMRTTYEKMVSSTTAAYNTVFGVHSVGALVGFEAEKNKTDFARATGEGLPTSTLHTVSTAGTLSSAGYDWGNAMVSVLSKLDYNYDQRYFASASFRRDGSSRLSPDTRWGNFWSVAGAWKLSEESFLKNNPVISDLRVRASYGVNGTLPSSNYGYINLMTYTDKYLGNPGGSITTLANKNLSWETSYTSNIGVEFGLFKQRLRGTLEYFNRDSKDLLQDVPISTVTGFSSTLQNIGEINNKGVEIELAGDIISSGDWKWSASVNASFIKSKVTKLYNGAEIIWDDPTGGDSRAQFIYSEGESTLAFYGYEWAGVDKTNGKSVYYVNDPENMKTGDFEYNGKGATYDYTKANYKVIGSAIPKVSGGFSTNLAYKGIDLGLNFVYKIGGKLYDGAYKDVADDGYYWERIRSKSYYENMWTPTNTDGTQPALSGLDLTDAMQYSSRQMHDASFLRLKTFSLGYNLPKIWTTKVMISNARVFFNASNLLTFSKYKEADPEVNQYGTRGWETPVGKTFVFGIDLKF</sequence>
<dbReference type="EMBL" id="JBHSGN010000043">
    <property type="protein sequence ID" value="MFC4673025.1"/>
    <property type="molecule type" value="Genomic_DNA"/>
</dbReference>
<reference evidence="13" key="1">
    <citation type="journal article" date="2019" name="Int. J. Syst. Evol. Microbiol.">
        <title>The Global Catalogue of Microorganisms (GCM) 10K type strain sequencing project: providing services to taxonomists for standard genome sequencing and annotation.</title>
        <authorList>
            <consortium name="The Broad Institute Genomics Platform"/>
            <consortium name="The Broad Institute Genome Sequencing Center for Infectious Disease"/>
            <person name="Wu L."/>
            <person name="Ma J."/>
        </authorList>
    </citation>
    <scope>NUCLEOTIDE SEQUENCE [LARGE SCALE GENOMIC DNA]</scope>
    <source>
        <strain evidence="13">CCUG 66188</strain>
    </source>
</reference>
<evidence type="ECO:0000259" key="10">
    <source>
        <dbReference type="Pfam" id="PF00593"/>
    </source>
</evidence>
<dbReference type="InterPro" id="IPR023996">
    <property type="entry name" value="TonB-dep_OMP_SusC/RagA"/>
</dbReference>